<evidence type="ECO:0000259" key="3">
    <source>
        <dbReference type="PROSITE" id="PS50887"/>
    </source>
</evidence>
<keyword evidence="2" id="KW-0812">Transmembrane</keyword>
<dbReference type="PANTHER" id="PTHR45138:SF9">
    <property type="entry name" value="DIGUANYLATE CYCLASE DGCM-RELATED"/>
    <property type="match status" value="1"/>
</dbReference>
<dbReference type="CDD" id="cd01949">
    <property type="entry name" value="GGDEF"/>
    <property type="match status" value="1"/>
</dbReference>
<gene>
    <name evidence="4" type="ORF">QRX60_39840</name>
</gene>
<evidence type="ECO:0000313" key="5">
    <source>
        <dbReference type="Proteomes" id="UP001239397"/>
    </source>
</evidence>
<keyword evidence="2" id="KW-0472">Membrane</keyword>
<dbReference type="Proteomes" id="UP001239397">
    <property type="component" value="Chromosome"/>
</dbReference>
<dbReference type="FunFam" id="3.30.70.270:FF:000001">
    <property type="entry name" value="Diguanylate cyclase domain protein"/>
    <property type="match status" value="1"/>
</dbReference>
<sequence length="435" mass="45216">MDQQGEPGAAHPARPDRLRTAPPGVLPHYLVLEATAVVLPFAVPSTAPTAREWPFCAILLGTAVVQTELSAKAERMQRFLAGNPHVSVSSVWFFAATLSTPPALASVLTVLIHGHLWLRMASVPGARLYRLTCSVATCVVTIFAARGAADLAGLGTGAPGEAATVAAGLTFFLVNTLLVMIGCKLHEPARPLLSPAGSVPENVLDAATLCLGAAAAVLPAARPWLVPLLVLPLVLLRRGELGRRLELQAGRDPKTGVLTIAEWRARAEAELGRAARIGGDCGILMLDLDHFKRVNDTHGHLAGDDVLRAVAGAVQGEARIYDSVGRCGGEEFVVLLPGLGRVHSVAVAERIRDTVAGLTVVAADGTKIAGLSVSIGVAVHPAADRGVDEVLGAADKAVYEAKNSGRDRVCVSRGGIARTVRHPSGSRASPDGAAW</sequence>
<evidence type="ECO:0000313" key="4">
    <source>
        <dbReference type="EMBL" id="WIY00153.1"/>
    </source>
</evidence>
<feature type="transmembrane region" description="Helical" evidence="2">
    <location>
        <begin position="91"/>
        <end position="116"/>
    </location>
</feature>
<protein>
    <submittedName>
        <fullName evidence="4">GGDEF domain-containing protein</fullName>
        <ecNumber evidence="4">2.7.7.65</ecNumber>
    </submittedName>
</protein>
<dbReference type="EC" id="2.7.7.65" evidence="4"/>
<dbReference type="PANTHER" id="PTHR45138">
    <property type="entry name" value="REGULATORY COMPONENTS OF SENSORY TRANSDUCTION SYSTEM"/>
    <property type="match status" value="1"/>
</dbReference>
<feature type="transmembrane region" description="Helical" evidence="2">
    <location>
        <begin position="128"/>
        <end position="145"/>
    </location>
</feature>
<dbReference type="GO" id="GO:0043709">
    <property type="term" value="P:cell adhesion involved in single-species biofilm formation"/>
    <property type="evidence" value="ECO:0007669"/>
    <property type="project" value="TreeGrafter"/>
</dbReference>
<dbReference type="SUPFAM" id="SSF55073">
    <property type="entry name" value="Nucleotide cyclase"/>
    <property type="match status" value="1"/>
</dbReference>
<dbReference type="InterPro" id="IPR050469">
    <property type="entry name" value="Diguanylate_Cyclase"/>
</dbReference>
<feature type="transmembrane region" description="Helical" evidence="2">
    <location>
        <begin position="165"/>
        <end position="183"/>
    </location>
</feature>
<dbReference type="InterPro" id="IPR029787">
    <property type="entry name" value="Nucleotide_cyclase"/>
</dbReference>
<reference evidence="4 5" key="1">
    <citation type="submission" date="2023-06" db="EMBL/GenBank/DDBJ databases">
        <authorList>
            <person name="Oyuntsetseg B."/>
            <person name="Kim S.B."/>
        </authorList>
    </citation>
    <scope>NUCLEOTIDE SEQUENCE [LARGE SCALE GENOMIC DNA]</scope>
    <source>
        <strain evidence="4 5">4-36</strain>
    </source>
</reference>
<keyword evidence="2" id="KW-1133">Transmembrane helix</keyword>
<dbReference type="AlphaFoldDB" id="A0A9Y2NHX4"/>
<name>A0A9Y2NHX4_9PSEU</name>
<feature type="region of interest" description="Disordered" evidence="1">
    <location>
        <begin position="1"/>
        <end position="21"/>
    </location>
</feature>
<keyword evidence="4" id="KW-0808">Transferase</keyword>
<feature type="domain" description="GGDEF" evidence="3">
    <location>
        <begin position="279"/>
        <end position="414"/>
    </location>
</feature>
<keyword evidence="4" id="KW-0548">Nucleotidyltransferase</keyword>
<dbReference type="Pfam" id="PF00990">
    <property type="entry name" value="GGDEF"/>
    <property type="match status" value="1"/>
</dbReference>
<keyword evidence="5" id="KW-1185">Reference proteome</keyword>
<dbReference type="SMART" id="SM00267">
    <property type="entry name" value="GGDEF"/>
    <property type="match status" value="1"/>
</dbReference>
<evidence type="ECO:0000256" key="2">
    <source>
        <dbReference type="SAM" id="Phobius"/>
    </source>
</evidence>
<dbReference type="GO" id="GO:0005886">
    <property type="term" value="C:plasma membrane"/>
    <property type="evidence" value="ECO:0007669"/>
    <property type="project" value="TreeGrafter"/>
</dbReference>
<dbReference type="RefSeq" id="WP_285996625.1">
    <property type="nucleotide sequence ID" value="NZ_CP127295.1"/>
</dbReference>
<dbReference type="PROSITE" id="PS50887">
    <property type="entry name" value="GGDEF"/>
    <property type="match status" value="1"/>
</dbReference>
<evidence type="ECO:0000256" key="1">
    <source>
        <dbReference type="SAM" id="MobiDB-lite"/>
    </source>
</evidence>
<dbReference type="GO" id="GO:0052621">
    <property type="term" value="F:diguanylate cyclase activity"/>
    <property type="evidence" value="ECO:0007669"/>
    <property type="project" value="UniProtKB-EC"/>
</dbReference>
<organism evidence="4 5">
    <name type="scientific">Amycolatopsis mongoliensis</name>
    <dbReference type="NCBI Taxonomy" id="715475"/>
    <lineage>
        <taxon>Bacteria</taxon>
        <taxon>Bacillati</taxon>
        <taxon>Actinomycetota</taxon>
        <taxon>Actinomycetes</taxon>
        <taxon>Pseudonocardiales</taxon>
        <taxon>Pseudonocardiaceae</taxon>
        <taxon>Amycolatopsis</taxon>
    </lineage>
</organism>
<dbReference type="NCBIfam" id="TIGR00254">
    <property type="entry name" value="GGDEF"/>
    <property type="match status" value="1"/>
</dbReference>
<dbReference type="EMBL" id="CP127295">
    <property type="protein sequence ID" value="WIY00153.1"/>
    <property type="molecule type" value="Genomic_DNA"/>
</dbReference>
<proteinExistence type="predicted"/>
<dbReference type="Gene3D" id="3.30.70.270">
    <property type="match status" value="1"/>
</dbReference>
<dbReference type="InterPro" id="IPR043128">
    <property type="entry name" value="Rev_trsase/Diguanyl_cyclase"/>
</dbReference>
<dbReference type="KEGG" id="amog:QRX60_39840"/>
<accession>A0A9Y2NHX4</accession>
<dbReference type="InterPro" id="IPR000160">
    <property type="entry name" value="GGDEF_dom"/>
</dbReference>
<dbReference type="GO" id="GO:1902201">
    <property type="term" value="P:negative regulation of bacterial-type flagellum-dependent cell motility"/>
    <property type="evidence" value="ECO:0007669"/>
    <property type="project" value="TreeGrafter"/>
</dbReference>